<evidence type="ECO:0000256" key="1">
    <source>
        <dbReference type="SAM" id="MobiDB-lite"/>
    </source>
</evidence>
<keyword evidence="3" id="KW-1185">Reference proteome</keyword>
<accession>G4YZL6</accession>
<proteinExistence type="predicted"/>
<dbReference type="Proteomes" id="UP000002640">
    <property type="component" value="Unassembled WGS sequence"/>
</dbReference>
<dbReference type="SMR" id="G4YZL6"/>
<dbReference type="GeneID" id="20645486"/>
<reference evidence="2 3" key="1">
    <citation type="journal article" date="2006" name="Science">
        <title>Phytophthora genome sequences uncover evolutionary origins and mechanisms of pathogenesis.</title>
        <authorList>
            <person name="Tyler B.M."/>
            <person name="Tripathy S."/>
            <person name="Zhang X."/>
            <person name="Dehal P."/>
            <person name="Jiang R.H."/>
            <person name="Aerts A."/>
            <person name="Arredondo F.D."/>
            <person name="Baxter L."/>
            <person name="Bensasson D."/>
            <person name="Beynon J.L."/>
            <person name="Chapman J."/>
            <person name="Damasceno C.M."/>
            <person name="Dorrance A.E."/>
            <person name="Dou D."/>
            <person name="Dickerman A.W."/>
            <person name="Dubchak I.L."/>
            <person name="Garbelotto M."/>
            <person name="Gijzen M."/>
            <person name="Gordon S.G."/>
            <person name="Govers F."/>
            <person name="Grunwald N.J."/>
            <person name="Huang W."/>
            <person name="Ivors K.L."/>
            <person name="Jones R.W."/>
            <person name="Kamoun S."/>
            <person name="Krampis K."/>
            <person name="Lamour K.H."/>
            <person name="Lee M.K."/>
            <person name="McDonald W.H."/>
            <person name="Medina M."/>
            <person name="Meijer H.J."/>
            <person name="Nordberg E.K."/>
            <person name="Maclean D.J."/>
            <person name="Ospina-Giraldo M.D."/>
            <person name="Morris P.F."/>
            <person name="Phuntumart V."/>
            <person name="Putnam N.H."/>
            <person name="Rash S."/>
            <person name="Rose J.K."/>
            <person name="Sakihama Y."/>
            <person name="Salamov A.A."/>
            <person name="Savidor A."/>
            <person name="Scheuring C.F."/>
            <person name="Smith B.M."/>
            <person name="Sobral B.W."/>
            <person name="Terry A."/>
            <person name="Torto-Alalibo T.A."/>
            <person name="Win J."/>
            <person name="Xu Z."/>
            <person name="Zhang H."/>
            <person name="Grigoriev I.V."/>
            <person name="Rokhsar D.S."/>
            <person name="Boore J.L."/>
        </authorList>
    </citation>
    <scope>NUCLEOTIDE SEQUENCE [LARGE SCALE GENOMIC DNA]</scope>
    <source>
        <strain evidence="2 3">P6497</strain>
    </source>
</reference>
<dbReference type="RefSeq" id="XP_009521072.1">
    <property type="nucleotide sequence ID" value="XM_009522777.1"/>
</dbReference>
<evidence type="ECO:0000313" key="3">
    <source>
        <dbReference type="Proteomes" id="UP000002640"/>
    </source>
</evidence>
<feature type="compositionally biased region" description="Gly residues" evidence="1">
    <location>
        <begin position="152"/>
        <end position="164"/>
    </location>
</feature>
<dbReference type="EMBL" id="JH159152">
    <property type="protein sequence ID" value="EGZ25784.1"/>
    <property type="molecule type" value="Genomic_DNA"/>
</dbReference>
<gene>
    <name evidence="2" type="ORF">PHYSODRAFT_326763</name>
</gene>
<feature type="region of interest" description="Disordered" evidence="1">
    <location>
        <begin position="138"/>
        <end position="328"/>
    </location>
</feature>
<evidence type="ECO:0000313" key="2">
    <source>
        <dbReference type="EMBL" id="EGZ25784.1"/>
    </source>
</evidence>
<dbReference type="InParanoid" id="G4YZL6"/>
<feature type="compositionally biased region" description="Basic and acidic residues" evidence="1">
    <location>
        <begin position="249"/>
        <end position="273"/>
    </location>
</feature>
<dbReference type="KEGG" id="psoj:PHYSODRAFT_326763"/>
<feature type="compositionally biased region" description="Gly residues" evidence="1">
    <location>
        <begin position="176"/>
        <end position="205"/>
    </location>
</feature>
<protein>
    <submittedName>
        <fullName evidence="2">Uncharacterized protein</fullName>
    </submittedName>
</protein>
<sequence length="403" mass="42499">MSKRKCVNRTEQEKIELLKEWRDNPSWDIHEASRRLKVKEPTLRGWKKLYWHRLDSIEGSKRKRKKGNGPGPRRKLKPYEDRVVDYFVSLREEGKCRFGDMLFYCQNIDNFMRDFPELSGQKSWVDRFIKYYSKQLDSQDGEVPGGVKTHSGGDGANSGDGGANLDGVDGDRANLDGGGVNSSGGDGDGANSDGGGANSGGGGGNSDDSGANADGGGGNAESGGVNSSGGDGDGANSYSDGANSGCDGSKSDKGAPKLDIRGANTDGDRDKSDSGANKGGHGRKDRVRAARSGGNAAQNARVDDSDENGDHSVDESVPGEVPIARRKGAGAAHNVNELSGHDDFLFGGTGNVSSDESAASSGCASDSDDSLFEIDTHEKKAPACPKKQIFFRKPHLCAVKAFA</sequence>
<organism evidence="2 3">
    <name type="scientific">Phytophthora sojae (strain P6497)</name>
    <name type="common">Soybean stem and root rot agent</name>
    <name type="synonym">Phytophthora megasperma f. sp. glycines</name>
    <dbReference type="NCBI Taxonomy" id="1094619"/>
    <lineage>
        <taxon>Eukaryota</taxon>
        <taxon>Sar</taxon>
        <taxon>Stramenopiles</taxon>
        <taxon>Oomycota</taxon>
        <taxon>Peronosporomycetes</taxon>
        <taxon>Peronosporales</taxon>
        <taxon>Peronosporaceae</taxon>
        <taxon>Phytophthora</taxon>
    </lineage>
</organism>
<dbReference type="AlphaFoldDB" id="G4YZL6"/>
<name>G4YZL6_PHYSP</name>
<feature type="compositionally biased region" description="Gly residues" evidence="1">
    <location>
        <begin position="213"/>
        <end position="233"/>
    </location>
</feature>